<dbReference type="EMBL" id="BGZK01000085">
    <property type="protein sequence ID" value="GBP17118.1"/>
    <property type="molecule type" value="Genomic_DNA"/>
</dbReference>
<evidence type="ECO:0008006" key="3">
    <source>
        <dbReference type="Google" id="ProtNLM"/>
    </source>
</evidence>
<comment type="caution">
    <text evidence="1">The sequence shown here is derived from an EMBL/GenBank/DDBJ whole genome shotgun (WGS) entry which is preliminary data.</text>
</comment>
<proteinExistence type="predicted"/>
<protein>
    <recommendedName>
        <fullName evidence="3">Histone-lysine N-methyltransferase SETMAR</fullName>
    </recommendedName>
</protein>
<organism evidence="1 2">
    <name type="scientific">Eumeta variegata</name>
    <name type="common">Bagworm moth</name>
    <name type="synonym">Eumeta japonica</name>
    <dbReference type="NCBI Taxonomy" id="151549"/>
    <lineage>
        <taxon>Eukaryota</taxon>
        <taxon>Metazoa</taxon>
        <taxon>Ecdysozoa</taxon>
        <taxon>Arthropoda</taxon>
        <taxon>Hexapoda</taxon>
        <taxon>Insecta</taxon>
        <taxon>Pterygota</taxon>
        <taxon>Neoptera</taxon>
        <taxon>Endopterygota</taxon>
        <taxon>Lepidoptera</taxon>
        <taxon>Glossata</taxon>
        <taxon>Ditrysia</taxon>
        <taxon>Tineoidea</taxon>
        <taxon>Psychidae</taxon>
        <taxon>Oiketicinae</taxon>
        <taxon>Eumeta</taxon>
    </lineage>
</organism>
<evidence type="ECO:0000313" key="1">
    <source>
        <dbReference type="EMBL" id="GBP17118.1"/>
    </source>
</evidence>
<dbReference type="OrthoDB" id="616263at2759"/>
<dbReference type="Proteomes" id="UP000299102">
    <property type="component" value="Unassembled WGS sequence"/>
</dbReference>
<gene>
    <name evidence="1" type="ORF">EVAR_17245_1</name>
</gene>
<keyword evidence="2" id="KW-1185">Reference proteome</keyword>
<reference evidence="1 2" key="1">
    <citation type="journal article" date="2019" name="Commun. Biol.">
        <title>The bagworm genome reveals a unique fibroin gene that provides high tensile strength.</title>
        <authorList>
            <person name="Kono N."/>
            <person name="Nakamura H."/>
            <person name="Ohtoshi R."/>
            <person name="Tomita M."/>
            <person name="Numata K."/>
            <person name="Arakawa K."/>
        </authorList>
    </citation>
    <scope>NUCLEOTIDE SEQUENCE [LARGE SCALE GENOMIC DNA]</scope>
</reference>
<dbReference type="AlphaFoldDB" id="A0A4C1TT90"/>
<sequence length="114" mass="13093">MDYLRQERVKQIIAKEQASSTDYSETRIKHHAVYVMGLEGHYTLRPFTAGQNHQLGSPLPTVDEIIARSREKKRLELINREGVVFHHDNARPHLATQLILRVWLGSVNASNIQP</sequence>
<evidence type="ECO:0000313" key="2">
    <source>
        <dbReference type="Proteomes" id="UP000299102"/>
    </source>
</evidence>
<name>A0A4C1TT90_EUMVA</name>
<accession>A0A4C1TT90</accession>